<name>A0A3B1JJK1_ASTMX</name>
<dbReference type="Proteomes" id="UP000018467">
    <property type="component" value="Unassembled WGS sequence"/>
</dbReference>
<organism evidence="1 2">
    <name type="scientific">Astyanax mexicanus</name>
    <name type="common">Blind cave fish</name>
    <name type="synonym">Astyanax fasciatus mexicanus</name>
    <dbReference type="NCBI Taxonomy" id="7994"/>
    <lineage>
        <taxon>Eukaryota</taxon>
        <taxon>Metazoa</taxon>
        <taxon>Chordata</taxon>
        <taxon>Craniata</taxon>
        <taxon>Vertebrata</taxon>
        <taxon>Euteleostomi</taxon>
        <taxon>Actinopterygii</taxon>
        <taxon>Neopterygii</taxon>
        <taxon>Teleostei</taxon>
        <taxon>Ostariophysi</taxon>
        <taxon>Characiformes</taxon>
        <taxon>Characoidei</taxon>
        <taxon>Acestrorhamphidae</taxon>
        <taxon>Acestrorhamphinae</taxon>
        <taxon>Astyanax</taxon>
    </lineage>
</organism>
<dbReference type="Ensembl" id="ENSAMXT00000057072.1">
    <property type="protein sequence ID" value="ENSAMXP00000042587.1"/>
    <property type="gene ID" value="ENSAMXG00000034105.1"/>
</dbReference>
<dbReference type="InParanoid" id="A0A3B1JJK1"/>
<dbReference type="STRING" id="7994.ENSAMXP00000042587"/>
<accession>A0A3B1JJK1</accession>
<reference evidence="1" key="4">
    <citation type="submission" date="2025-09" db="UniProtKB">
        <authorList>
            <consortium name="Ensembl"/>
        </authorList>
    </citation>
    <scope>IDENTIFICATION</scope>
</reference>
<dbReference type="GeneTree" id="ENSGT01150000287619"/>
<reference evidence="1" key="3">
    <citation type="submission" date="2025-08" db="UniProtKB">
        <authorList>
            <consortium name="Ensembl"/>
        </authorList>
    </citation>
    <scope>IDENTIFICATION</scope>
</reference>
<reference evidence="2" key="2">
    <citation type="journal article" date="2014" name="Nat. Commun.">
        <title>The cavefish genome reveals candidate genes for eye loss.</title>
        <authorList>
            <person name="McGaugh S.E."/>
            <person name="Gross J.B."/>
            <person name="Aken B."/>
            <person name="Blin M."/>
            <person name="Borowsky R."/>
            <person name="Chalopin D."/>
            <person name="Hinaux H."/>
            <person name="Jeffery W.R."/>
            <person name="Keene A."/>
            <person name="Ma L."/>
            <person name="Minx P."/>
            <person name="Murphy D."/>
            <person name="O'Quin K.E."/>
            <person name="Retaux S."/>
            <person name="Rohner N."/>
            <person name="Searle S.M."/>
            <person name="Stahl B.A."/>
            <person name="Tabin C."/>
            <person name="Volff J.N."/>
            <person name="Yoshizawa M."/>
            <person name="Warren W.C."/>
        </authorList>
    </citation>
    <scope>NUCLEOTIDE SEQUENCE [LARGE SCALE GENOMIC DNA]</scope>
    <source>
        <strain evidence="2">female</strain>
    </source>
</reference>
<sequence length="78" mass="9118">MNMMRNRRRPILKRAGSDIIRANKSVLMPFAPLMRRSTRPILAKRMTRNSVGDTKYFSMIKQNKKNKLNDTATMSHSH</sequence>
<evidence type="ECO:0000313" key="1">
    <source>
        <dbReference type="Ensembl" id="ENSAMXP00000042587.1"/>
    </source>
</evidence>
<evidence type="ECO:0000313" key="2">
    <source>
        <dbReference type="Proteomes" id="UP000018467"/>
    </source>
</evidence>
<reference evidence="2" key="1">
    <citation type="submission" date="2013-03" db="EMBL/GenBank/DDBJ databases">
        <authorList>
            <person name="Jeffery W."/>
            <person name="Warren W."/>
            <person name="Wilson R.K."/>
        </authorList>
    </citation>
    <scope>NUCLEOTIDE SEQUENCE</scope>
    <source>
        <strain evidence="2">female</strain>
    </source>
</reference>
<protein>
    <submittedName>
        <fullName evidence="1">Uncharacterized protein</fullName>
    </submittedName>
</protein>
<proteinExistence type="predicted"/>
<keyword evidence="2" id="KW-1185">Reference proteome</keyword>
<dbReference type="AlphaFoldDB" id="A0A3B1JJK1"/>